<dbReference type="SUPFAM" id="SSF50998">
    <property type="entry name" value="Quinoprotein alcohol dehydrogenase-like"/>
    <property type="match status" value="1"/>
</dbReference>
<dbReference type="SUPFAM" id="SSF46894">
    <property type="entry name" value="C-terminal effector domain of the bipartite response regulators"/>
    <property type="match status" value="1"/>
</dbReference>
<protein>
    <submittedName>
        <fullName evidence="6">LuxR family transcriptional regulator</fullName>
    </submittedName>
</protein>
<dbReference type="EMBL" id="RPFJ01000011">
    <property type="protein sequence ID" value="RPD96475.1"/>
    <property type="molecule type" value="Genomic_DNA"/>
</dbReference>
<keyword evidence="4" id="KW-0732">Signal</keyword>
<dbReference type="InterPro" id="IPR036388">
    <property type="entry name" value="WH-like_DNA-bd_sf"/>
</dbReference>
<dbReference type="SMART" id="SM00421">
    <property type="entry name" value="HTH_LUXR"/>
    <property type="match status" value="1"/>
</dbReference>
<keyword evidence="3" id="KW-0812">Transmembrane</keyword>
<sequence>MKVFKLLLILLIPCALFCQETPPILKFSSNTYQAENQNWAVSQNSDNFIFVANNEGLLEFNGANWTLYPSPNQTIIRSLLAVKDLIFTGAYMEFGFWKRNKRGLLEYTSLSKNIKSELLEDENIWNIKSYDSWIIFQSYDRLYFYNTDNEELNYFTDKGNYYRIFEINNVIYIHKHDGKIYRLETGKEEEVATIPEQFGVKFVLNIFDNGDELILLTRNKGFFKIKNGILTKWNVVANDILKEYQIYSGIQLLDKTFMLGTISAGIIHLSPEGNFLNTINQSNGLSNNTILNLFEDATGNVWAALDNGIDCLNMQSFIREYNDNGGTVGTTYSSIIYEGTLYVGTNQGLFYKSAQVNEPLKLVAGTKGQVWSLFIYDNDLLCGHTSGTFLIRGDQSEQISDIAGTWNFRVLPNHPNVLLQGHYSGMSLLEKTNQKWKLKYKIKGFENSARFFEVLNDSEVWVNHEYKGVYKLQLDEELTEFSKVVLFTDVPKGKGSGILKYDNKLLYSYQKGVYKLDLKTEKFVKDTALSKLINSEDYISGKLVKDNKQRLWSFNKSNIYYAEKGPIPGNLSIKSIPIQNYLRKTTVSFENITHLKDNLYIIGKTNGYILVDLDKLSRSSHQIYLNKIRVTRKDSLYNALLKDKGIFKYNQDIIQFGFSTPRYNKYEFINYQYKLDDYQEAWSDWNTLPVANFENLPFGKYTLNVRSKIGDQISSNIVQYTFEVDRPYYLSNVAILGYLLLLVIFGFVTHRLYKSYYKRQHLELIKQNQKQLEINRISNEQELIRLKNEKLNQEIESKNRELAISTMSIVKRNEVLRKIKKELKSNVGISNNNSVFKLIDKNLESTKDWNLFKDAFNSADKDFLKRAKSLYPNLTHNDLKFCAYLRLNLSSKEIAPLLNISVKSVEVRRYRLRKKMKLKHNVNLTDHILTI</sequence>
<evidence type="ECO:0000256" key="2">
    <source>
        <dbReference type="SAM" id="Coils"/>
    </source>
</evidence>
<keyword evidence="7" id="KW-1185">Reference proteome</keyword>
<dbReference type="InterPro" id="IPR000792">
    <property type="entry name" value="Tscrpt_reg_LuxR_C"/>
</dbReference>
<keyword evidence="3" id="KW-1133">Transmembrane helix</keyword>
<dbReference type="PANTHER" id="PTHR43547">
    <property type="entry name" value="TWO-COMPONENT HISTIDINE KINASE"/>
    <property type="match status" value="1"/>
</dbReference>
<feature type="chain" id="PRO_5018269284" evidence="4">
    <location>
        <begin position="19"/>
        <end position="931"/>
    </location>
</feature>
<dbReference type="PANTHER" id="PTHR43547:SF2">
    <property type="entry name" value="HYBRID SIGNAL TRANSDUCTION HISTIDINE KINASE C"/>
    <property type="match status" value="1"/>
</dbReference>
<evidence type="ECO:0000256" key="3">
    <source>
        <dbReference type="SAM" id="Phobius"/>
    </source>
</evidence>
<gene>
    <name evidence="6" type="ORF">EGM88_08895</name>
</gene>
<organism evidence="6 7">
    <name type="scientific">Aureibaculum marinum</name>
    <dbReference type="NCBI Taxonomy" id="2487930"/>
    <lineage>
        <taxon>Bacteria</taxon>
        <taxon>Pseudomonadati</taxon>
        <taxon>Bacteroidota</taxon>
        <taxon>Flavobacteriia</taxon>
        <taxon>Flavobacteriales</taxon>
        <taxon>Flavobacteriaceae</taxon>
        <taxon>Aureibaculum</taxon>
    </lineage>
</organism>
<feature type="transmembrane region" description="Helical" evidence="3">
    <location>
        <begin position="728"/>
        <end position="749"/>
    </location>
</feature>
<evidence type="ECO:0000259" key="5">
    <source>
        <dbReference type="SMART" id="SM00421"/>
    </source>
</evidence>
<feature type="domain" description="HTH luxR-type" evidence="5">
    <location>
        <begin position="871"/>
        <end position="928"/>
    </location>
</feature>
<dbReference type="InterPro" id="IPR011047">
    <property type="entry name" value="Quinoprotein_ADH-like_sf"/>
</dbReference>
<evidence type="ECO:0000313" key="6">
    <source>
        <dbReference type="EMBL" id="RPD96475.1"/>
    </source>
</evidence>
<dbReference type="InterPro" id="IPR013783">
    <property type="entry name" value="Ig-like_fold"/>
</dbReference>
<keyword evidence="2" id="KW-0175">Coiled coil</keyword>
<dbReference type="Pfam" id="PF00196">
    <property type="entry name" value="GerE"/>
    <property type="match status" value="1"/>
</dbReference>
<evidence type="ECO:0000256" key="4">
    <source>
        <dbReference type="SAM" id="SignalP"/>
    </source>
</evidence>
<dbReference type="AlphaFoldDB" id="A0A3N4NLR4"/>
<dbReference type="Gene3D" id="1.10.10.10">
    <property type="entry name" value="Winged helix-like DNA-binding domain superfamily/Winged helix DNA-binding domain"/>
    <property type="match status" value="1"/>
</dbReference>
<dbReference type="InterPro" id="IPR015943">
    <property type="entry name" value="WD40/YVTN_repeat-like_dom_sf"/>
</dbReference>
<dbReference type="GO" id="GO:0000155">
    <property type="term" value="F:phosphorelay sensor kinase activity"/>
    <property type="evidence" value="ECO:0007669"/>
    <property type="project" value="TreeGrafter"/>
</dbReference>
<dbReference type="Gene3D" id="2.130.10.10">
    <property type="entry name" value="YVTN repeat-like/Quinoprotein amine dehydrogenase"/>
    <property type="match status" value="1"/>
</dbReference>
<dbReference type="InterPro" id="IPR016032">
    <property type="entry name" value="Sig_transdc_resp-reg_C-effctor"/>
</dbReference>
<dbReference type="OrthoDB" id="1090267at2"/>
<feature type="coiled-coil region" evidence="2">
    <location>
        <begin position="769"/>
        <end position="808"/>
    </location>
</feature>
<dbReference type="GO" id="GO:0003677">
    <property type="term" value="F:DNA binding"/>
    <property type="evidence" value="ECO:0007669"/>
    <property type="project" value="InterPro"/>
</dbReference>
<evidence type="ECO:0000256" key="1">
    <source>
        <dbReference type="ARBA" id="ARBA00022553"/>
    </source>
</evidence>
<keyword evidence="3" id="KW-0472">Membrane</keyword>
<dbReference type="Gene3D" id="2.60.40.10">
    <property type="entry name" value="Immunoglobulins"/>
    <property type="match status" value="1"/>
</dbReference>
<evidence type="ECO:0000313" key="7">
    <source>
        <dbReference type="Proteomes" id="UP000270856"/>
    </source>
</evidence>
<name>A0A3N4NLR4_9FLAO</name>
<proteinExistence type="predicted"/>
<accession>A0A3N4NLR4</accession>
<dbReference type="Proteomes" id="UP000270856">
    <property type="component" value="Unassembled WGS sequence"/>
</dbReference>
<reference evidence="6 7" key="1">
    <citation type="submission" date="2018-11" db="EMBL/GenBank/DDBJ databases">
        <title>Aureibaculum marinum gen. nov., sp. nov., a member of the family Flavobacteriaceae isolated from the Bohai Sea.</title>
        <authorList>
            <person name="Ji X."/>
        </authorList>
    </citation>
    <scope>NUCLEOTIDE SEQUENCE [LARGE SCALE GENOMIC DNA]</scope>
    <source>
        <strain evidence="6 7">BH-SD17</strain>
    </source>
</reference>
<dbReference type="RefSeq" id="WP_123897651.1">
    <property type="nucleotide sequence ID" value="NZ_RPFJ01000011.1"/>
</dbReference>
<dbReference type="GO" id="GO:0006355">
    <property type="term" value="P:regulation of DNA-templated transcription"/>
    <property type="evidence" value="ECO:0007669"/>
    <property type="project" value="InterPro"/>
</dbReference>
<keyword evidence="1" id="KW-0597">Phosphoprotein</keyword>
<feature type="signal peptide" evidence="4">
    <location>
        <begin position="1"/>
        <end position="18"/>
    </location>
</feature>
<comment type="caution">
    <text evidence="6">The sequence shown here is derived from an EMBL/GenBank/DDBJ whole genome shotgun (WGS) entry which is preliminary data.</text>
</comment>